<proteinExistence type="predicted"/>
<comment type="subcellular location">
    <subcellularLocation>
        <location evidence="1">Nucleus</location>
    </subcellularLocation>
</comment>
<sequence>MESGIKYSASRLQKLERKVIEKNRRNQMKFLYNHLYSLVPTHFISKGRNSGASDRVDRTIEYIQALKDNIEMNEKKKEKLLSNKRPDEHAKVNNGCCKSLDIQIHEISHDMDAVLVTGLDSYSSFCEVVRLLGRYSAEVTLANFSSTGHSTIHILQKQIEADDVCKRVKNMANGYSNEVKELDDAPFCNEVDPDLSIWDFDFQSSVWGCELGMILNTNGYN</sequence>
<evidence type="ECO:0000256" key="4">
    <source>
        <dbReference type="ARBA" id="ARBA00023242"/>
    </source>
</evidence>
<dbReference type="AlphaFoldDB" id="A0A251RMA1"/>
<name>A0A251RMA1_HELAN</name>
<dbReference type="STRING" id="4232.A0A251RMA1"/>
<dbReference type="Gene3D" id="4.10.280.10">
    <property type="entry name" value="Helix-loop-helix DNA-binding domain"/>
    <property type="match status" value="1"/>
</dbReference>
<dbReference type="OrthoDB" id="752507at2759"/>
<dbReference type="PANTHER" id="PTHR13935">
    <property type="entry name" value="ACHAETE-SCUTE TRANSCRIPTION FACTOR-RELATED"/>
    <property type="match status" value="1"/>
</dbReference>
<reference evidence="7" key="2">
    <citation type="submission" date="2017-02" db="EMBL/GenBank/DDBJ databases">
        <title>Sunflower complete genome.</title>
        <authorList>
            <person name="Langlade N."/>
            <person name="Munos S."/>
        </authorList>
    </citation>
    <scope>NUCLEOTIDE SEQUENCE [LARGE SCALE GENOMIC DNA]</scope>
    <source>
        <tissue evidence="7">Leaves</tissue>
    </source>
</reference>
<reference evidence="6" key="3">
    <citation type="submission" date="2020-06" db="EMBL/GenBank/DDBJ databases">
        <title>Helianthus annuus Genome sequencing and assembly Release 2.</title>
        <authorList>
            <person name="Gouzy J."/>
            <person name="Langlade N."/>
            <person name="Munos S."/>
        </authorList>
    </citation>
    <scope>NUCLEOTIDE SEQUENCE</scope>
    <source>
        <tissue evidence="6">Leaves</tissue>
    </source>
</reference>
<evidence type="ECO:0000313" key="6">
    <source>
        <dbReference type="EMBL" id="KAF5754372.1"/>
    </source>
</evidence>
<evidence type="ECO:0000259" key="5">
    <source>
        <dbReference type="PROSITE" id="PS50888"/>
    </source>
</evidence>
<gene>
    <name evidence="7" type="ORF">HannXRQ_Chr17g0541581</name>
    <name evidence="6" type="ORF">HanXRQr2_Chr17g0790421</name>
</gene>
<organism evidence="7 8">
    <name type="scientific">Helianthus annuus</name>
    <name type="common">Common sunflower</name>
    <dbReference type="NCBI Taxonomy" id="4232"/>
    <lineage>
        <taxon>Eukaryota</taxon>
        <taxon>Viridiplantae</taxon>
        <taxon>Streptophyta</taxon>
        <taxon>Embryophyta</taxon>
        <taxon>Tracheophyta</taxon>
        <taxon>Spermatophyta</taxon>
        <taxon>Magnoliopsida</taxon>
        <taxon>eudicotyledons</taxon>
        <taxon>Gunneridae</taxon>
        <taxon>Pentapetalae</taxon>
        <taxon>asterids</taxon>
        <taxon>campanulids</taxon>
        <taxon>Asterales</taxon>
        <taxon>Asteraceae</taxon>
        <taxon>Asteroideae</taxon>
        <taxon>Heliantheae alliance</taxon>
        <taxon>Heliantheae</taxon>
        <taxon>Helianthus</taxon>
    </lineage>
</organism>
<dbReference type="InterPro" id="IPR015660">
    <property type="entry name" value="MASH1/Ascl1a-like"/>
</dbReference>
<evidence type="ECO:0000313" key="8">
    <source>
        <dbReference type="Proteomes" id="UP000215914"/>
    </source>
</evidence>
<keyword evidence="8" id="KW-1185">Reference proteome</keyword>
<dbReference type="EMBL" id="MNCJ02000332">
    <property type="protein sequence ID" value="KAF5754372.1"/>
    <property type="molecule type" value="Genomic_DNA"/>
</dbReference>
<accession>A0A251RMA1</accession>
<dbReference type="GO" id="GO:0046983">
    <property type="term" value="F:protein dimerization activity"/>
    <property type="evidence" value="ECO:0007669"/>
    <property type="project" value="InterPro"/>
</dbReference>
<evidence type="ECO:0000256" key="1">
    <source>
        <dbReference type="ARBA" id="ARBA00004123"/>
    </source>
</evidence>
<keyword evidence="3" id="KW-0804">Transcription</keyword>
<dbReference type="PANTHER" id="PTHR13935:SF63">
    <property type="entry name" value="BHLH DOMAIN-CONTAINING PROTEIN"/>
    <property type="match status" value="1"/>
</dbReference>
<reference evidence="6 8" key="1">
    <citation type="journal article" date="2017" name="Nature">
        <title>The sunflower genome provides insights into oil metabolism, flowering and Asterid evolution.</title>
        <authorList>
            <person name="Badouin H."/>
            <person name="Gouzy J."/>
            <person name="Grassa C.J."/>
            <person name="Murat F."/>
            <person name="Staton S.E."/>
            <person name="Cottret L."/>
            <person name="Lelandais-Briere C."/>
            <person name="Owens G.L."/>
            <person name="Carrere S."/>
            <person name="Mayjonade B."/>
            <person name="Legrand L."/>
            <person name="Gill N."/>
            <person name="Kane N.C."/>
            <person name="Bowers J.E."/>
            <person name="Hubner S."/>
            <person name="Bellec A."/>
            <person name="Berard A."/>
            <person name="Berges H."/>
            <person name="Blanchet N."/>
            <person name="Boniface M.C."/>
            <person name="Brunel D."/>
            <person name="Catrice O."/>
            <person name="Chaidir N."/>
            <person name="Claudel C."/>
            <person name="Donnadieu C."/>
            <person name="Faraut T."/>
            <person name="Fievet G."/>
            <person name="Helmstetter N."/>
            <person name="King M."/>
            <person name="Knapp S.J."/>
            <person name="Lai Z."/>
            <person name="Le Paslier M.C."/>
            <person name="Lippi Y."/>
            <person name="Lorenzon L."/>
            <person name="Mandel J.R."/>
            <person name="Marage G."/>
            <person name="Marchand G."/>
            <person name="Marquand E."/>
            <person name="Bret-Mestries E."/>
            <person name="Morien E."/>
            <person name="Nambeesan S."/>
            <person name="Nguyen T."/>
            <person name="Pegot-Espagnet P."/>
            <person name="Pouilly N."/>
            <person name="Raftis F."/>
            <person name="Sallet E."/>
            <person name="Schiex T."/>
            <person name="Thomas J."/>
            <person name="Vandecasteele C."/>
            <person name="Vares D."/>
            <person name="Vear F."/>
            <person name="Vautrin S."/>
            <person name="Crespi M."/>
            <person name="Mangin B."/>
            <person name="Burke J.M."/>
            <person name="Salse J."/>
            <person name="Munos S."/>
            <person name="Vincourt P."/>
            <person name="Rieseberg L.H."/>
            <person name="Langlade N.B."/>
        </authorList>
    </citation>
    <scope>NUCLEOTIDE SEQUENCE [LARGE SCALE GENOMIC DNA]</scope>
    <source>
        <strain evidence="8">cv. SF193</strain>
        <tissue evidence="6">Leaves</tissue>
    </source>
</reference>
<dbReference type="GO" id="GO:0000977">
    <property type="term" value="F:RNA polymerase II transcription regulatory region sequence-specific DNA binding"/>
    <property type="evidence" value="ECO:0000318"/>
    <property type="project" value="GO_Central"/>
</dbReference>
<feature type="domain" description="BHLH" evidence="5">
    <location>
        <begin position="12"/>
        <end position="66"/>
    </location>
</feature>
<dbReference type="GO" id="GO:0006357">
    <property type="term" value="P:regulation of transcription by RNA polymerase II"/>
    <property type="evidence" value="ECO:0000318"/>
    <property type="project" value="GO_Central"/>
</dbReference>
<dbReference type="Proteomes" id="UP000215914">
    <property type="component" value="Chromosome 17"/>
</dbReference>
<evidence type="ECO:0000256" key="3">
    <source>
        <dbReference type="ARBA" id="ARBA00023163"/>
    </source>
</evidence>
<dbReference type="GO" id="GO:0090575">
    <property type="term" value="C:RNA polymerase II transcription regulator complex"/>
    <property type="evidence" value="ECO:0000318"/>
    <property type="project" value="GO_Central"/>
</dbReference>
<dbReference type="InterPro" id="IPR011598">
    <property type="entry name" value="bHLH_dom"/>
</dbReference>
<dbReference type="Gramene" id="mRNA:HanXRQr2_Chr17g0790421">
    <property type="protein sequence ID" value="mRNA:HanXRQr2_Chr17g0790421"/>
    <property type="gene ID" value="HanXRQr2_Chr17g0790421"/>
</dbReference>
<dbReference type="EMBL" id="CM007906">
    <property type="protein sequence ID" value="OTF85593.1"/>
    <property type="molecule type" value="Genomic_DNA"/>
</dbReference>
<dbReference type="Pfam" id="PF00010">
    <property type="entry name" value="HLH"/>
    <property type="match status" value="1"/>
</dbReference>
<dbReference type="InterPro" id="IPR036638">
    <property type="entry name" value="HLH_DNA-bd_sf"/>
</dbReference>
<evidence type="ECO:0000256" key="2">
    <source>
        <dbReference type="ARBA" id="ARBA00023015"/>
    </source>
</evidence>
<dbReference type="GO" id="GO:0000981">
    <property type="term" value="F:DNA-binding transcription factor activity, RNA polymerase II-specific"/>
    <property type="evidence" value="ECO:0000318"/>
    <property type="project" value="GO_Central"/>
</dbReference>
<dbReference type="OMA" id="HEISHDM"/>
<keyword evidence="4" id="KW-0539">Nucleus</keyword>
<evidence type="ECO:0000313" key="7">
    <source>
        <dbReference type="EMBL" id="OTF85593.1"/>
    </source>
</evidence>
<dbReference type="InParanoid" id="A0A251RMA1"/>
<dbReference type="SUPFAM" id="SSF47459">
    <property type="entry name" value="HLH, helix-loop-helix DNA-binding domain"/>
    <property type="match status" value="1"/>
</dbReference>
<dbReference type="PROSITE" id="PS50888">
    <property type="entry name" value="BHLH"/>
    <property type="match status" value="1"/>
</dbReference>
<keyword evidence="2" id="KW-0805">Transcription regulation</keyword>
<protein>
    <submittedName>
        <fullName evidence="7">Putative achaete-scute transcription factor-related protein</fullName>
    </submittedName>
    <submittedName>
        <fullName evidence="6">Transcription factor bHLH family</fullName>
    </submittedName>
</protein>